<name>A0AAE9E051_CAEBR</name>
<evidence type="ECO:0000313" key="1">
    <source>
        <dbReference type="EMBL" id="ULU13944.1"/>
    </source>
</evidence>
<proteinExistence type="predicted"/>
<accession>A0AAE9E051</accession>
<sequence length="241" mass="27414">MSFRDPRPTTVIIPFFEADGQFVLLAMSRSKGRVITAQIDSSFIKKKLEPKKIEELAEGLFLDSRRKKTFFHFCQSTQIQKQSSVLDSAALGIRNVEIFLETPIFFKNFEKFRPKRLDNLQDGIATIVSNIRGRLARDLEEFSLEMEDAPRNGRISNLVSEQSSQVSSLNQPANCARRYLKKSTKFSVKLDSIDEAEEEAVEIITRPQLLGGKGNTENSKEKDSATSEFIQINNTIKEWVT</sequence>
<protein>
    <submittedName>
        <fullName evidence="1">Uncharacterized protein</fullName>
    </submittedName>
</protein>
<organism evidence="1 2">
    <name type="scientific">Caenorhabditis briggsae</name>
    <dbReference type="NCBI Taxonomy" id="6238"/>
    <lineage>
        <taxon>Eukaryota</taxon>
        <taxon>Metazoa</taxon>
        <taxon>Ecdysozoa</taxon>
        <taxon>Nematoda</taxon>
        <taxon>Chromadorea</taxon>
        <taxon>Rhabditida</taxon>
        <taxon>Rhabditina</taxon>
        <taxon>Rhabditomorpha</taxon>
        <taxon>Rhabditoidea</taxon>
        <taxon>Rhabditidae</taxon>
        <taxon>Peloderinae</taxon>
        <taxon>Caenorhabditis</taxon>
    </lineage>
</organism>
<reference evidence="1 2" key="1">
    <citation type="submission" date="2022-05" db="EMBL/GenBank/DDBJ databases">
        <title>Chromosome-level reference genomes for two strains of Caenorhabditis briggsae: an improved platform for comparative genomics.</title>
        <authorList>
            <person name="Stevens L."/>
            <person name="Andersen E.C."/>
        </authorList>
    </citation>
    <scope>NUCLEOTIDE SEQUENCE [LARGE SCALE GENOMIC DNA]</scope>
    <source>
        <strain evidence="1">QX1410_ONT</strain>
        <tissue evidence="1">Whole-organism</tissue>
    </source>
</reference>
<dbReference type="EMBL" id="CP090891">
    <property type="protein sequence ID" value="ULU13944.1"/>
    <property type="molecule type" value="Genomic_DNA"/>
</dbReference>
<dbReference type="Proteomes" id="UP000827892">
    <property type="component" value="Chromosome I"/>
</dbReference>
<gene>
    <name evidence="1" type="ORF">L3Y34_016450</name>
</gene>
<dbReference type="AlphaFoldDB" id="A0AAE9E051"/>
<evidence type="ECO:0000313" key="2">
    <source>
        <dbReference type="Proteomes" id="UP000827892"/>
    </source>
</evidence>